<dbReference type="KEGG" id="tad:TRIADDRAFT_58892"/>
<dbReference type="InterPro" id="IPR006634">
    <property type="entry name" value="TLC-dom"/>
</dbReference>
<keyword evidence="9" id="KW-1185">Reference proteome</keyword>
<dbReference type="InterPro" id="IPR050846">
    <property type="entry name" value="TLCD"/>
</dbReference>
<feature type="domain" description="TLC" evidence="7">
    <location>
        <begin position="1"/>
        <end position="179"/>
    </location>
</feature>
<evidence type="ECO:0000313" key="9">
    <source>
        <dbReference type="Proteomes" id="UP000009022"/>
    </source>
</evidence>
<dbReference type="OrthoDB" id="10266980at2759"/>
<dbReference type="SMART" id="SM00724">
    <property type="entry name" value="TLC"/>
    <property type="match status" value="1"/>
</dbReference>
<dbReference type="HOGENOM" id="CLU_1416855_0_0_1"/>
<protein>
    <recommendedName>
        <fullName evidence="7">TLC domain-containing protein</fullName>
    </recommendedName>
</protein>
<dbReference type="Proteomes" id="UP000009022">
    <property type="component" value="Unassembled WGS sequence"/>
</dbReference>
<dbReference type="PANTHER" id="PTHR13439:SF0">
    <property type="entry name" value="TOPOISOMERASE I DAMAGE AFFECTED PROTEIN 4"/>
    <property type="match status" value="1"/>
</dbReference>
<dbReference type="STRING" id="10228.B3S3Y8"/>
<feature type="transmembrane region" description="Helical" evidence="6">
    <location>
        <begin position="106"/>
        <end position="129"/>
    </location>
</feature>
<comment type="subcellular location">
    <subcellularLocation>
        <location evidence="1">Membrane</location>
        <topology evidence="1">Multi-pass membrane protein</topology>
    </subcellularLocation>
</comment>
<name>B3S3Y8_TRIAD</name>
<dbReference type="eggNOG" id="KOG4561">
    <property type="taxonomic scope" value="Eukaryota"/>
</dbReference>
<evidence type="ECO:0000256" key="4">
    <source>
        <dbReference type="ARBA" id="ARBA00023136"/>
    </source>
</evidence>
<keyword evidence="4 5" id="KW-0472">Membrane</keyword>
<reference evidence="8 9" key="1">
    <citation type="journal article" date="2008" name="Nature">
        <title>The Trichoplax genome and the nature of placozoans.</title>
        <authorList>
            <person name="Srivastava M."/>
            <person name="Begovic E."/>
            <person name="Chapman J."/>
            <person name="Putnam N.H."/>
            <person name="Hellsten U."/>
            <person name="Kawashima T."/>
            <person name="Kuo A."/>
            <person name="Mitros T."/>
            <person name="Salamov A."/>
            <person name="Carpenter M.L."/>
            <person name="Signorovitch A.Y."/>
            <person name="Moreno M.A."/>
            <person name="Kamm K."/>
            <person name="Grimwood J."/>
            <person name="Schmutz J."/>
            <person name="Shapiro H."/>
            <person name="Grigoriev I.V."/>
            <person name="Buss L.W."/>
            <person name="Schierwater B."/>
            <person name="Dellaporta S.L."/>
            <person name="Rokhsar D.S."/>
        </authorList>
    </citation>
    <scope>NUCLEOTIDE SEQUENCE [LARGE SCALE GENOMIC DNA]</scope>
    <source>
        <strain evidence="8 9">Grell-BS-1999</strain>
    </source>
</reference>
<keyword evidence="2 5" id="KW-0812">Transmembrane</keyword>
<dbReference type="RefSeq" id="XP_002115097.1">
    <property type="nucleotide sequence ID" value="XM_002115061.1"/>
</dbReference>
<dbReference type="GO" id="GO:0055088">
    <property type="term" value="P:lipid homeostasis"/>
    <property type="evidence" value="ECO:0000318"/>
    <property type="project" value="GO_Central"/>
</dbReference>
<dbReference type="OMA" id="INCFWAV"/>
<dbReference type="PhylomeDB" id="B3S3Y8"/>
<dbReference type="PROSITE" id="PS50922">
    <property type="entry name" value="TLC"/>
    <property type="match status" value="1"/>
</dbReference>
<evidence type="ECO:0000256" key="1">
    <source>
        <dbReference type="ARBA" id="ARBA00004141"/>
    </source>
</evidence>
<dbReference type="EMBL" id="DS985249">
    <property type="protein sequence ID" value="EDV22553.1"/>
    <property type="molecule type" value="Genomic_DNA"/>
</dbReference>
<feature type="transmembrane region" description="Helical" evidence="6">
    <location>
        <begin position="149"/>
        <end position="168"/>
    </location>
</feature>
<evidence type="ECO:0000256" key="2">
    <source>
        <dbReference type="ARBA" id="ARBA00022692"/>
    </source>
</evidence>
<evidence type="ECO:0000313" key="8">
    <source>
        <dbReference type="EMBL" id="EDV22553.1"/>
    </source>
</evidence>
<keyword evidence="3 6" id="KW-1133">Transmembrane helix</keyword>
<dbReference type="InParanoid" id="B3S3Y8"/>
<dbReference type="Pfam" id="PF03798">
    <property type="entry name" value="TRAM_LAG1_CLN8"/>
    <property type="match status" value="1"/>
</dbReference>
<evidence type="ECO:0000259" key="7">
    <source>
        <dbReference type="PROSITE" id="PS50922"/>
    </source>
</evidence>
<organism evidence="8 9">
    <name type="scientific">Trichoplax adhaerens</name>
    <name type="common">Trichoplax reptans</name>
    <dbReference type="NCBI Taxonomy" id="10228"/>
    <lineage>
        <taxon>Eukaryota</taxon>
        <taxon>Metazoa</taxon>
        <taxon>Placozoa</taxon>
        <taxon>Uniplacotomia</taxon>
        <taxon>Trichoplacea</taxon>
        <taxon>Trichoplacidae</taxon>
        <taxon>Trichoplax</taxon>
    </lineage>
</organism>
<dbReference type="PANTHER" id="PTHR13439">
    <property type="entry name" value="CT120 PROTEIN"/>
    <property type="match status" value="1"/>
</dbReference>
<dbReference type="GeneID" id="6756119"/>
<gene>
    <name evidence="8" type="ORF">TRIADDRAFT_58892</name>
</gene>
<dbReference type="CTD" id="6756119"/>
<accession>B3S3Y8</accession>
<proteinExistence type="predicted"/>
<dbReference type="GO" id="GO:0016020">
    <property type="term" value="C:membrane"/>
    <property type="evidence" value="ECO:0007669"/>
    <property type="project" value="UniProtKB-SubCell"/>
</dbReference>
<sequence length="192" mass="21846">MSASAPYVGYARRTSRAGSRYISSICWSYYSRLTFYQQVEWDTRIYSNIHAVIVIICCGTIALGDQAGGIAPYISALRMLSEASTPFVNQRWFLDACKYERGTSIYVINGLLMTASFFLSRLCLAPIQYHVIYHYWQTGVLNAMTSLEVFALIILPAIADVLNCYWFYKMLRGAFKIVTSLFKDNTAKKLKD</sequence>
<evidence type="ECO:0000256" key="3">
    <source>
        <dbReference type="ARBA" id="ARBA00022989"/>
    </source>
</evidence>
<evidence type="ECO:0000256" key="5">
    <source>
        <dbReference type="PROSITE-ProRule" id="PRU00205"/>
    </source>
</evidence>
<dbReference type="AlphaFoldDB" id="B3S3Y8"/>
<evidence type="ECO:0000256" key="6">
    <source>
        <dbReference type="SAM" id="Phobius"/>
    </source>
</evidence>
<dbReference type="GO" id="GO:0005783">
    <property type="term" value="C:endoplasmic reticulum"/>
    <property type="evidence" value="ECO:0000318"/>
    <property type="project" value="GO_Central"/>
</dbReference>